<comment type="caution">
    <text evidence="7">The sequence shown here is derived from an EMBL/GenBank/DDBJ whole genome shotgun (WGS) entry which is preliminary data.</text>
</comment>
<feature type="transmembrane region" description="Helical" evidence="5">
    <location>
        <begin position="249"/>
        <end position="269"/>
    </location>
</feature>
<evidence type="ECO:0000259" key="6">
    <source>
        <dbReference type="Pfam" id="PF04932"/>
    </source>
</evidence>
<evidence type="ECO:0000256" key="1">
    <source>
        <dbReference type="ARBA" id="ARBA00004141"/>
    </source>
</evidence>
<dbReference type="PANTHER" id="PTHR37422:SF13">
    <property type="entry name" value="LIPOPOLYSACCHARIDE BIOSYNTHESIS PROTEIN PA4999-RELATED"/>
    <property type="match status" value="1"/>
</dbReference>
<feature type="transmembrane region" description="Helical" evidence="5">
    <location>
        <begin position="379"/>
        <end position="401"/>
    </location>
</feature>
<feature type="transmembrane region" description="Helical" evidence="5">
    <location>
        <begin position="223"/>
        <end position="242"/>
    </location>
</feature>
<reference evidence="7" key="1">
    <citation type="submission" date="2015-08" db="EMBL/GenBank/DDBJ databases">
        <title>Complete DNA Sequence of Pseudomonas syringae pv. actinidiae, the Causal Agent of Kiwifruit Canker Disease.</title>
        <authorList>
            <person name="Rikkerink E.H.A."/>
            <person name="Fineran P.C."/>
        </authorList>
    </citation>
    <scope>NUCLEOTIDE SEQUENCE</scope>
    <source>
        <strain evidence="7">DSM 13666</strain>
    </source>
</reference>
<sequence>MRTNGEIFINLKSFGITLLTIYMLFEYIYISVFNSLSLQMFVTVLLLSILVINALARKEKYTFNKTDILFILAIFVALGGLHNSTFTTEEIAGPIIFSSLIIISLLIRGDIENYKCSISIIKWGGVFYALSVIFSFLFPNLYYRLFLTYLRPNIVERILQTMEKGLYTGFNSQVAFTAGFIVFAMGVICCSWIVSKETRFRKGILLFILLLIGLLLTQKRAHLLFMFFSLSFVYIQYSRFYYQKIKKIFKVAFFSVLVAVFVMAFAKLANVGQVLFLRIIQTFEGFMAGEDITSSRTLLYSHAWDIFLQNPLFGIGWGKFSDTVVGNITVRTEMETHNIYLQLLSETGIVGTFFILMPFLLTFLYTIRITRMVSQRKDSYSCTWIFGVIFSLYIQTFFLLYGLTGNPLYDNSFFVMYLIACGMIFSFRKLIKRGSYKRSYLAIK</sequence>
<feature type="transmembrane region" description="Helical" evidence="5">
    <location>
        <begin position="7"/>
        <end position="30"/>
    </location>
</feature>
<dbReference type="InterPro" id="IPR007016">
    <property type="entry name" value="O-antigen_ligase-rel_domated"/>
</dbReference>
<feature type="transmembrane region" description="Helical" evidence="5">
    <location>
        <begin position="413"/>
        <end position="431"/>
    </location>
</feature>
<keyword evidence="3 5" id="KW-1133">Transmembrane helix</keyword>
<evidence type="ECO:0000313" key="7">
    <source>
        <dbReference type="EMBL" id="KOO37654.1"/>
    </source>
</evidence>
<dbReference type="EMBL" id="LILD01000001">
    <property type="protein sequence ID" value="KOO37654.1"/>
    <property type="molecule type" value="Genomic_DNA"/>
</dbReference>
<feature type="transmembrane region" description="Helical" evidence="5">
    <location>
        <begin position="348"/>
        <end position="367"/>
    </location>
</feature>
<dbReference type="PATRIC" id="fig|136160.3.peg.477"/>
<dbReference type="GO" id="GO:0016020">
    <property type="term" value="C:membrane"/>
    <property type="evidence" value="ECO:0007669"/>
    <property type="project" value="UniProtKB-SubCell"/>
</dbReference>
<feature type="transmembrane region" description="Helical" evidence="5">
    <location>
        <begin position="174"/>
        <end position="193"/>
    </location>
</feature>
<feature type="transmembrane region" description="Helical" evidence="5">
    <location>
        <begin position="68"/>
        <end position="85"/>
    </location>
</feature>
<keyword evidence="4 5" id="KW-0472">Membrane</keyword>
<feature type="transmembrane region" description="Helical" evidence="5">
    <location>
        <begin position="36"/>
        <end position="56"/>
    </location>
</feature>
<evidence type="ECO:0000256" key="2">
    <source>
        <dbReference type="ARBA" id="ARBA00022692"/>
    </source>
</evidence>
<feature type="transmembrane region" description="Helical" evidence="5">
    <location>
        <begin position="91"/>
        <end position="108"/>
    </location>
</feature>
<dbReference type="AlphaFoldDB" id="A0A0M0KFS0"/>
<evidence type="ECO:0000256" key="3">
    <source>
        <dbReference type="ARBA" id="ARBA00022989"/>
    </source>
</evidence>
<comment type="subcellular location">
    <subcellularLocation>
        <location evidence="1">Membrane</location>
        <topology evidence="1">Multi-pass membrane protein</topology>
    </subcellularLocation>
</comment>
<feature type="transmembrane region" description="Helical" evidence="5">
    <location>
        <begin position="200"/>
        <end position="217"/>
    </location>
</feature>
<accession>A0A0M0KFS0</accession>
<feature type="transmembrane region" description="Helical" evidence="5">
    <location>
        <begin position="120"/>
        <end position="143"/>
    </location>
</feature>
<evidence type="ECO:0000256" key="4">
    <source>
        <dbReference type="ARBA" id="ARBA00023136"/>
    </source>
</evidence>
<evidence type="ECO:0000256" key="5">
    <source>
        <dbReference type="SAM" id="Phobius"/>
    </source>
</evidence>
<name>A0A0M0KFS0_ALKHA</name>
<feature type="domain" description="O-antigen ligase-related" evidence="6">
    <location>
        <begin position="205"/>
        <end position="355"/>
    </location>
</feature>
<dbReference type="GeneID" id="87599259"/>
<organism evidence="7">
    <name type="scientific">Halalkalibacterium halodurans</name>
    <name type="common">Bacillus halodurans</name>
    <dbReference type="NCBI Taxonomy" id="86665"/>
    <lineage>
        <taxon>Bacteria</taxon>
        <taxon>Bacillati</taxon>
        <taxon>Bacillota</taxon>
        <taxon>Bacilli</taxon>
        <taxon>Bacillales</taxon>
        <taxon>Bacillaceae</taxon>
        <taxon>Halalkalibacterium (ex Joshi et al. 2022)</taxon>
    </lineage>
</organism>
<dbReference type="Pfam" id="PF04932">
    <property type="entry name" value="Wzy_C"/>
    <property type="match status" value="1"/>
</dbReference>
<gene>
    <name evidence="7" type="ORF">AMD02_01420</name>
</gene>
<dbReference type="RefSeq" id="WP_053430194.1">
    <property type="nucleotide sequence ID" value="NZ_CP040441.1"/>
</dbReference>
<keyword evidence="2 5" id="KW-0812">Transmembrane</keyword>
<dbReference type="InterPro" id="IPR051533">
    <property type="entry name" value="WaaL-like"/>
</dbReference>
<dbReference type="PANTHER" id="PTHR37422">
    <property type="entry name" value="TEICHURONIC ACID BIOSYNTHESIS PROTEIN TUAE"/>
    <property type="match status" value="1"/>
</dbReference>
<proteinExistence type="predicted"/>
<protein>
    <recommendedName>
        <fullName evidence="6">O-antigen ligase-related domain-containing protein</fullName>
    </recommendedName>
</protein>